<evidence type="ECO:0000313" key="2">
    <source>
        <dbReference type="EMBL" id="KAJ4918106.1"/>
    </source>
</evidence>
<feature type="non-terminal residue" evidence="2">
    <location>
        <position position="1"/>
    </location>
</feature>
<gene>
    <name evidence="2" type="ORF">JOQ06_021401</name>
</gene>
<accession>A0AAD6A4K0</accession>
<reference evidence="2" key="1">
    <citation type="submission" date="2022-11" db="EMBL/GenBank/DDBJ databases">
        <title>Chromosome-level genome of Pogonophryne albipinna.</title>
        <authorList>
            <person name="Jo E."/>
        </authorList>
    </citation>
    <scope>NUCLEOTIDE SEQUENCE</scope>
    <source>
        <strain evidence="2">SGF0006</strain>
        <tissue evidence="2">Muscle</tissue>
    </source>
</reference>
<dbReference type="AlphaFoldDB" id="A0AAD6A4K0"/>
<dbReference type="PANTHER" id="PTHR31054">
    <property type="entry name" value="ZYGOTE ARREST PROTEIN 1-LIKE ISOFORM X1"/>
    <property type="match status" value="1"/>
</dbReference>
<dbReference type="GO" id="GO:0005737">
    <property type="term" value="C:cytoplasm"/>
    <property type="evidence" value="ECO:0007669"/>
    <property type="project" value="TreeGrafter"/>
</dbReference>
<evidence type="ECO:0000256" key="1">
    <source>
        <dbReference type="SAM" id="MobiDB-lite"/>
    </source>
</evidence>
<dbReference type="EMBL" id="JAPTMU010000780">
    <property type="protein sequence ID" value="KAJ4918106.1"/>
    <property type="molecule type" value="Genomic_DNA"/>
</dbReference>
<feature type="region of interest" description="Disordered" evidence="1">
    <location>
        <begin position="18"/>
        <end position="52"/>
    </location>
</feature>
<sequence>QRGWISGAGGSAARVDQQLGSISSSGRSAPDSTAGQTAIQSPKERQLRQRANNPTCNKARCCCSETQRHVDPKRPHRQDLCGRCRGKRLSCESTFSFKYIL</sequence>
<comment type="caution">
    <text evidence="2">The sequence shown here is derived from an EMBL/GenBank/DDBJ whole genome shotgun (WGS) entry which is preliminary data.</text>
</comment>
<organism evidence="2 3">
    <name type="scientific">Pogonophryne albipinna</name>
    <dbReference type="NCBI Taxonomy" id="1090488"/>
    <lineage>
        <taxon>Eukaryota</taxon>
        <taxon>Metazoa</taxon>
        <taxon>Chordata</taxon>
        <taxon>Craniata</taxon>
        <taxon>Vertebrata</taxon>
        <taxon>Euteleostomi</taxon>
        <taxon>Actinopterygii</taxon>
        <taxon>Neopterygii</taxon>
        <taxon>Teleostei</taxon>
        <taxon>Neoteleostei</taxon>
        <taxon>Acanthomorphata</taxon>
        <taxon>Eupercaria</taxon>
        <taxon>Perciformes</taxon>
        <taxon>Notothenioidei</taxon>
        <taxon>Pogonophryne</taxon>
    </lineage>
</organism>
<evidence type="ECO:0000313" key="3">
    <source>
        <dbReference type="Proteomes" id="UP001219934"/>
    </source>
</evidence>
<feature type="compositionally biased region" description="Polar residues" evidence="1">
    <location>
        <begin position="18"/>
        <end position="40"/>
    </location>
</feature>
<protein>
    <submittedName>
        <fullName evidence="2">Uncharacterized protein</fullName>
    </submittedName>
</protein>
<name>A0AAD6A4K0_9TELE</name>
<dbReference type="PANTHER" id="PTHR31054:SF6">
    <property type="entry name" value="ZYGOTE ARREST PROTEIN 1"/>
    <property type="match status" value="1"/>
</dbReference>
<dbReference type="GO" id="GO:0006412">
    <property type="term" value="P:translation"/>
    <property type="evidence" value="ECO:0007669"/>
    <property type="project" value="TreeGrafter"/>
</dbReference>
<dbReference type="Proteomes" id="UP001219934">
    <property type="component" value="Unassembled WGS sequence"/>
</dbReference>
<dbReference type="InterPro" id="IPR026775">
    <property type="entry name" value="Zar1"/>
</dbReference>
<keyword evidence="3" id="KW-1185">Reference proteome</keyword>
<proteinExistence type="predicted"/>